<sequence length="76" mass="8846">MKSASIVLLWVGSLFSSPALKAIFHTFVLPKFLIREKTKKMKENKEKKECSICYVRETRSMQTRMPSIILLAAYDY</sequence>
<evidence type="ECO:0000313" key="2">
    <source>
        <dbReference type="EnsemblPlants" id="MELO3C035656.2.1"/>
    </source>
</evidence>
<organism evidence="2">
    <name type="scientific">Cucumis melo</name>
    <name type="common">Muskmelon</name>
    <dbReference type="NCBI Taxonomy" id="3656"/>
    <lineage>
        <taxon>Eukaryota</taxon>
        <taxon>Viridiplantae</taxon>
        <taxon>Streptophyta</taxon>
        <taxon>Embryophyta</taxon>
        <taxon>Tracheophyta</taxon>
        <taxon>Spermatophyta</taxon>
        <taxon>Magnoliopsida</taxon>
        <taxon>eudicotyledons</taxon>
        <taxon>Gunneridae</taxon>
        <taxon>Pentapetalae</taxon>
        <taxon>rosids</taxon>
        <taxon>fabids</taxon>
        <taxon>Cucurbitales</taxon>
        <taxon>Cucurbitaceae</taxon>
        <taxon>Benincaseae</taxon>
        <taxon>Cucumis</taxon>
    </lineage>
</organism>
<feature type="chain" id="PRO_5039945837" description="Secreted protein" evidence="1">
    <location>
        <begin position="23"/>
        <end position="76"/>
    </location>
</feature>
<proteinExistence type="predicted"/>
<dbReference type="AlphaFoldDB" id="A0A9I9EM47"/>
<evidence type="ECO:0008006" key="3">
    <source>
        <dbReference type="Google" id="ProtNLM"/>
    </source>
</evidence>
<evidence type="ECO:0000256" key="1">
    <source>
        <dbReference type="SAM" id="SignalP"/>
    </source>
</evidence>
<name>A0A9I9EM47_CUCME</name>
<dbReference type="EnsemblPlants" id="MELO3C035656.2.1">
    <property type="protein sequence ID" value="MELO3C035656.2.1"/>
    <property type="gene ID" value="MELO3C035656.2"/>
</dbReference>
<feature type="signal peptide" evidence="1">
    <location>
        <begin position="1"/>
        <end position="22"/>
    </location>
</feature>
<dbReference type="Gramene" id="MELO3C035656.2.1">
    <property type="protein sequence ID" value="MELO3C035656.2.1"/>
    <property type="gene ID" value="MELO3C035656.2"/>
</dbReference>
<reference evidence="2" key="1">
    <citation type="submission" date="2023-03" db="UniProtKB">
        <authorList>
            <consortium name="EnsemblPlants"/>
        </authorList>
    </citation>
    <scope>IDENTIFICATION</scope>
</reference>
<protein>
    <recommendedName>
        <fullName evidence="3">Secreted protein</fullName>
    </recommendedName>
</protein>
<accession>A0A9I9EM47</accession>
<keyword evidence="1" id="KW-0732">Signal</keyword>